<dbReference type="PANTHER" id="PTHR45846:SF1">
    <property type="entry name" value="TRNA-DIHYDROURIDINE(47) SYNTHASE [NAD(P)(+)]-LIKE"/>
    <property type="match status" value="1"/>
</dbReference>
<feature type="domain" description="DUS-like FMN-binding" evidence="13">
    <location>
        <begin position="46"/>
        <end position="309"/>
    </location>
</feature>
<evidence type="ECO:0000256" key="11">
    <source>
        <dbReference type="ARBA" id="ARBA00049447"/>
    </source>
</evidence>
<evidence type="ECO:0000259" key="13">
    <source>
        <dbReference type="Pfam" id="PF01207"/>
    </source>
</evidence>
<dbReference type="RefSeq" id="XP_007512412.1">
    <property type="nucleotide sequence ID" value="XM_007512350.1"/>
</dbReference>
<evidence type="ECO:0000256" key="5">
    <source>
        <dbReference type="ARBA" id="ARBA00022643"/>
    </source>
</evidence>
<comment type="catalytic activity">
    <reaction evidence="12">
        <text>5,6-dihydrouridine(47) in tRNA + NADP(+) = uridine(47) in tRNA + NADPH + H(+)</text>
        <dbReference type="Rhea" id="RHEA:53360"/>
        <dbReference type="Rhea" id="RHEA-COMP:13539"/>
        <dbReference type="Rhea" id="RHEA-COMP:13540"/>
        <dbReference type="ChEBI" id="CHEBI:15378"/>
        <dbReference type="ChEBI" id="CHEBI:57783"/>
        <dbReference type="ChEBI" id="CHEBI:58349"/>
        <dbReference type="ChEBI" id="CHEBI:65315"/>
        <dbReference type="ChEBI" id="CHEBI:74443"/>
        <dbReference type="EC" id="1.3.1.89"/>
    </reaction>
    <physiologicalReaction direction="right-to-left" evidence="12">
        <dbReference type="Rhea" id="RHEA:53362"/>
    </physiologicalReaction>
</comment>
<dbReference type="AlphaFoldDB" id="K8EFV5"/>
<evidence type="ECO:0000256" key="9">
    <source>
        <dbReference type="ARBA" id="ARBA00048266"/>
    </source>
</evidence>
<dbReference type="GO" id="GO:0003723">
    <property type="term" value="F:RNA binding"/>
    <property type="evidence" value="ECO:0007669"/>
    <property type="project" value="TreeGrafter"/>
</dbReference>
<evidence type="ECO:0000313" key="14">
    <source>
        <dbReference type="EMBL" id="CCO17012.1"/>
    </source>
</evidence>
<dbReference type="Proteomes" id="UP000198341">
    <property type="component" value="Chromosome 6"/>
</dbReference>
<dbReference type="InterPro" id="IPR018517">
    <property type="entry name" value="tRNA_hU_synthase_CS"/>
</dbReference>
<dbReference type="STRING" id="41875.K8EFV5"/>
<keyword evidence="5" id="KW-0288">FMN</keyword>
<comment type="catalytic activity">
    <reaction evidence="11">
        <text>a 5,6-dihydrouridine in mRNA + NADP(+) = a uridine in mRNA + NADPH + H(+)</text>
        <dbReference type="Rhea" id="RHEA:69855"/>
        <dbReference type="Rhea" id="RHEA-COMP:14658"/>
        <dbReference type="Rhea" id="RHEA-COMP:17789"/>
        <dbReference type="ChEBI" id="CHEBI:15378"/>
        <dbReference type="ChEBI" id="CHEBI:57783"/>
        <dbReference type="ChEBI" id="CHEBI:58349"/>
        <dbReference type="ChEBI" id="CHEBI:65315"/>
        <dbReference type="ChEBI" id="CHEBI:74443"/>
    </reaction>
    <physiologicalReaction direction="right-to-left" evidence="11">
        <dbReference type="Rhea" id="RHEA:69857"/>
    </physiologicalReaction>
</comment>
<comment type="catalytic activity">
    <reaction evidence="9">
        <text>5,6-dihydrouridine(47) in tRNA + NAD(+) = uridine(47) in tRNA + NADH + H(+)</text>
        <dbReference type="Rhea" id="RHEA:53364"/>
        <dbReference type="Rhea" id="RHEA-COMP:13539"/>
        <dbReference type="Rhea" id="RHEA-COMP:13540"/>
        <dbReference type="ChEBI" id="CHEBI:15378"/>
        <dbReference type="ChEBI" id="CHEBI:57540"/>
        <dbReference type="ChEBI" id="CHEBI:57945"/>
        <dbReference type="ChEBI" id="CHEBI:65315"/>
        <dbReference type="ChEBI" id="CHEBI:74443"/>
        <dbReference type="EC" id="1.3.1.89"/>
    </reaction>
    <physiologicalReaction direction="right-to-left" evidence="9">
        <dbReference type="Rhea" id="RHEA:53366"/>
    </physiologicalReaction>
</comment>
<organism evidence="14 15">
    <name type="scientific">Bathycoccus prasinos</name>
    <dbReference type="NCBI Taxonomy" id="41875"/>
    <lineage>
        <taxon>Eukaryota</taxon>
        <taxon>Viridiplantae</taxon>
        <taxon>Chlorophyta</taxon>
        <taxon>Mamiellophyceae</taxon>
        <taxon>Mamiellales</taxon>
        <taxon>Bathycoccaceae</taxon>
        <taxon>Bathycoccus</taxon>
    </lineage>
</organism>
<reference evidence="14 15" key="1">
    <citation type="submission" date="2011-10" db="EMBL/GenBank/DDBJ databases">
        <authorList>
            <person name="Genoscope - CEA"/>
        </authorList>
    </citation>
    <scope>NUCLEOTIDE SEQUENCE [LARGE SCALE GENOMIC DNA]</scope>
    <source>
        <strain evidence="14 15">RCC 1105</strain>
    </source>
</reference>
<dbReference type="InterPro" id="IPR035587">
    <property type="entry name" value="DUS-like_FMN-bd"/>
</dbReference>
<evidence type="ECO:0000256" key="6">
    <source>
        <dbReference type="ARBA" id="ARBA00022694"/>
    </source>
</evidence>
<keyword evidence="4" id="KW-0285">Flavoprotein</keyword>
<dbReference type="EC" id="1.3.1.89" evidence="3"/>
<evidence type="ECO:0000313" key="15">
    <source>
        <dbReference type="Proteomes" id="UP000198341"/>
    </source>
</evidence>
<evidence type="ECO:0000256" key="7">
    <source>
        <dbReference type="ARBA" id="ARBA00022857"/>
    </source>
</evidence>
<evidence type="ECO:0000256" key="8">
    <source>
        <dbReference type="ARBA" id="ARBA00023002"/>
    </source>
</evidence>
<dbReference type="KEGG" id="bpg:Bathy06g04170"/>
<comment type="cofactor">
    <cofactor evidence="1">
        <name>FMN</name>
        <dbReference type="ChEBI" id="CHEBI:58210"/>
    </cofactor>
</comment>
<evidence type="ECO:0000256" key="2">
    <source>
        <dbReference type="ARBA" id="ARBA00005451"/>
    </source>
</evidence>
<evidence type="ECO:0000256" key="4">
    <source>
        <dbReference type="ARBA" id="ARBA00022630"/>
    </source>
</evidence>
<evidence type="ECO:0000256" key="1">
    <source>
        <dbReference type="ARBA" id="ARBA00001917"/>
    </source>
</evidence>
<keyword evidence="7" id="KW-0521">NADP</keyword>
<dbReference type="CDD" id="cd02801">
    <property type="entry name" value="DUS_like_FMN"/>
    <property type="match status" value="1"/>
</dbReference>
<keyword evidence="15" id="KW-1185">Reference proteome</keyword>
<dbReference type="Pfam" id="PF01207">
    <property type="entry name" value="Dus"/>
    <property type="match status" value="1"/>
</dbReference>
<keyword evidence="6" id="KW-0819">tRNA processing</keyword>
<dbReference type="Gene3D" id="3.20.20.70">
    <property type="entry name" value="Aldolase class I"/>
    <property type="match status" value="1"/>
</dbReference>
<name>K8EFV5_9CHLO</name>
<comment type="catalytic activity">
    <reaction evidence="10">
        <text>a 5,6-dihydrouridine in mRNA + NAD(+) = a uridine in mRNA + NADH + H(+)</text>
        <dbReference type="Rhea" id="RHEA:69851"/>
        <dbReference type="Rhea" id="RHEA-COMP:14658"/>
        <dbReference type="Rhea" id="RHEA-COMP:17789"/>
        <dbReference type="ChEBI" id="CHEBI:15378"/>
        <dbReference type="ChEBI" id="CHEBI:57540"/>
        <dbReference type="ChEBI" id="CHEBI:57945"/>
        <dbReference type="ChEBI" id="CHEBI:65315"/>
        <dbReference type="ChEBI" id="CHEBI:74443"/>
    </reaction>
    <physiologicalReaction direction="right-to-left" evidence="10">
        <dbReference type="Rhea" id="RHEA:69853"/>
    </physiologicalReaction>
</comment>
<dbReference type="InterPro" id="IPR013785">
    <property type="entry name" value="Aldolase_TIM"/>
</dbReference>
<evidence type="ECO:0000256" key="3">
    <source>
        <dbReference type="ARBA" id="ARBA00012376"/>
    </source>
</evidence>
<sequence>MLSPFCAFLSSSSSSSLGDTTTTNNENYYRKHFQLGRSENCPPLFVAPMEGLGDKRFRKAISTVGGNFYDDICKEFTRVPGNLPNGAKAEKFIKKLSLHDYDAFELGSEGVKVSAQLMGSNAELLELAAKELASEGEAPRVDLNCGCPANVVTGKGAGSSLLLDPNLVYECMRSVKNGCEGYPAVPSLKMRVGFDDASLFRENVQAACEGGAEILTVHGRTRKQGYRGEADWEKIAEAKSICEKFGVMVVGNGDVTSCERAARILRETNCDGVMIGRGAVQDPLLFRRIKSRVRRDASGTVTLFSEEEVSEEHKMEDEAERVIVFLRAFYNEMIENDVRESEKSSRGKIRLRTSKKGIKKTTDSRRVGKLKSIVKYLFAGNPYLAEKMNEIVCVADHETESTEMLRKVEGLVMQYWKGEPGHVAVDNFSSRTGYVNELTTV</sequence>
<dbReference type="PROSITE" id="PS01136">
    <property type="entry name" value="UPF0034"/>
    <property type="match status" value="1"/>
</dbReference>
<dbReference type="EMBL" id="FO082273">
    <property type="protein sequence ID" value="CCO17012.1"/>
    <property type="molecule type" value="Genomic_DNA"/>
</dbReference>
<dbReference type="SUPFAM" id="SSF51395">
    <property type="entry name" value="FMN-linked oxidoreductases"/>
    <property type="match status" value="1"/>
</dbReference>
<dbReference type="PANTHER" id="PTHR45846">
    <property type="entry name" value="TRNA-DIHYDROURIDINE(47) SYNTHASE [NAD(P)(+)]-LIKE"/>
    <property type="match status" value="1"/>
</dbReference>
<protein>
    <recommendedName>
        <fullName evidence="3">tRNA-dihydrouridine(47) synthase [NAD(P)(+)]</fullName>
        <ecNumber evidence="3">1.3.1.89</ecNumber>
    </recommendedName>
</protein>
<dbReference type="GO" id="GO:0050660">
    <property type="term" value="F:flavin adenine dinucleotide binding"/>
    <property type="evidence" value="ECO:0007669"/>
    <property type="project" value="InterPro"/>
</dbReference>
<dbReference type="OrthoDB" id="272303at2759"/>
<comment type="similarity">
    <text evidence="2">Belongs to the Dus family. Dus3 subfamily.</text>
</comment>
<keyword evidence="8" id="KW-0560">Oxidoreductase</keyword>
<gene>
    <name evidence="14" type="ORF">Bathy06g04170</name>
</gene>
<dbReference type="eggNOG" id="KOG2333">
    <property type="taxonomic scope" value="Eukaryota"/>
</dbReference>
<evidence type="ECO:0000256" key="10">
    <source>
        <dbReference type="ARBA" id="ARBA00048342"/>
    </source>
</evidence>
<evidence type="ECO:0000256" key="12">
    <source>
        <dbReference type="ARBA" id="ARBA00049513"/>
    </source>
</evidence>
<proteinExistence type="inferred from homology"/>
<dbReference type="GeneID" id="19015398"/>
<dbReference type="GO" id="GO:0102265">
    <property type="term" value="F:tRNA-dihydrouridine47 synthase activity"/>
    <property type="evidence" value="ECO:0007669"/>
    <property type="project" value="UniProtKB-EC"/>
</dbReference>
<accession>K8EFV5</accession>